<gene>
    <name evidence="7" type="ORF">KHA97_15030</name>
</gene>
<dbReference type="SMART" id="SM00490">
    <property type="entry name" value="HELICc"/>
    <property type="match status" value="1"/>
</dbReference>
<evidence type="ECO:0000256" key="2">
    <source>
        <dbReference type="PROSITE-ProRule" id="PRU00325"/>
    </source>
</evidence>
<evidence type="ECO:0000313" key="8">
    <source>
        <dbReference type="Proteomes" id="UP000681414"/>
    </source>
</evidence>
<protein>
    <submittedName>
        <fullName evidence="7">DEAD/DEAH box helicase</fullName>
    </submittedName>
</protein>
<dbReference type="Pfam" id="PF00271">
    <property type="entry name" value="Helicase_C"/>
    <property type="match status" value="1"/>
</dbReference>
<dbReference type="InterPro" id="IPR013663">
    <property type="entry name" value="Helicase_SWF/SNF/SWI_bac"/>
</dbReference>
<evidence type="ECO:0000313" key="7">
    <source>
        <dbReference type="EMBL" id="MBS4196379.1"/>
    </source>
</evidence>
<dbReference type="PANTHER" id="PTHR10799">
    <property type="entry name" value="SNF2/RAD54 HELICASE FAMILY"/>
    <property type="match status" value="1"/>
</dbReference>
<dbReference type="GO" id="GO:0004386">
    <property type="term" value="F:helicase activity"/>
    <property type="evidence" value="ECO:0007669"/>
    <property type="project" value="UniProtKB-KW"/>
</dbReference>
<dbReference type="InterPro" id="IPR000330">
    <property type="entry name" value="SNF2_N"/>
</dbReference>
<accession>A0A942THW0</accession>
<dbReference type="InterPro" id="IPR007527">
    <property type="entry name" value="Znf_SWIM"/>
</dbReference>
<dbReference type="Gene3D" id="3.40.50.10810">
    <property type="entry name" value="Tandem AAA-ATPase domain"/>
    <property type="match status" value="1"/>
</dbReference>
<dbReference type="Pfam" id="PF08455">
    <property type="entry name" value="SNF2_assoc"/>
    <property type="match status" value="1"/>
</dbReference>
<dbReference type="GO" id="GO:0016787">
    <property type="term" value="F:hydrolase activity"/>
    <property type="evidence" value="ECO:0007669"/>
    <property type="project" value="UniProtKB-KW"/>
</dbReference>
<evidence type="ECO:0000256" key="1">
    <source>
        <dbReference type="ARBA" id="ARBA00022801"/>
    </source>
</evidence>
<sequence length="1066" mass="123375">MDIAINHKIIQEKCGTVSFKRGDSFYRSNKVIFENYSSDRCDAVVKGKEDSYVTIKKSPDGGFHSTCSCPTLASYKWDCQHIAAVLLAIYEHQRQGITPNKSVNDNQALTDGLMTIFNENPIRSSRHQLHFEKRKVIDLEFICRTIPIENGMDMLGIEAMIDSNKIKSIREFLAHVKKGGTSVLSSSFTYDPLLHCFQKETDDVIQQLIHVMDDEAVYFQTHQDNTAYTSHQHTMLIPPSSWERLMLLLTKAPSVRLEYKGNSFERIHLSKEQLPLQFNFIDEGGGYKLSVNGLDQLQVLNSYRYVLSEGKFIRLENEDFNRLIEIKQMLDGSGTNQFSVPQKQLHVFIEKVIPGLKKLGDVHLPAAITKMLEETPLVAKLYLDRLKNRLLAGIEFHYGNIVINPLENREFQANSILIRDVEKENLILQIMEESSFAKTESGYFLHNEELEFEFLYQIVPKMNKLVQLYATTAVRNRIFRENPRPRIRVKVSKERTNWLEFKFEMDGIFEKHIREILLALEEKRKYYRLPNGSLLSLTTREFEEVNRFLTEIPTQPEDLESGLNVPIVRGLQLLDSVSDDHIFELEKSFRQFLDNIYNLEKIEYEVPVSLQSVLREYQKNGFKWMKTIAKYGFGGILADDMGLGKTLQSITFIQSEISQIRTRKHPVLIVCPSSLMYNWYSEFMKFTPDVQAVIIDGDKKERVNVQSDAVENDVIITSYTLLRKDIMWFEKQAFHTVFFDEAQAFKNPTTQTARSVKKIQADHRFALTGTPVENALEELWSIFHIVFPELFQGLQEYSQLTKKKIARRIRPFLLRRMKEDVLSELPEKIESRETVELLPDQKKLYAAYLAKLKHETLKHLDKDTLRKNRIKILAGLTRLRQICCHPALFVDGYNGSSAKLEQLMQIIKESQLSGRRVLIFSQFTKMLQIIGRELAFQGMPFFYLDGQTPSEERLNISNRFNAGERHLFLISLKAGGTGLNLTGADTVILYDSWWNPAVEEQAADRAHRIGQKNVVEVIKLVARGTIEEKMNELQEQKRHLIEEVIDSEEKSLSTLTEEDIREILMV</sequence>
<dbReference type="PROSITE" id="PS51194">
    <property type="entry name" value="HELICASE_CTER"/>
    <property type="match status" value="1"/>
</dbReference>
<keyword evidence="3" id="KW-0175">Coiled coil</keyword>
<keyword evidence="7" id="KW-0067">ATP-binding</keyword>
<dbReference type="PROSITE" id="PS51192">
    <property type="entry name" value="HELICASE_ATP_BIND_1"/>
    <property type="match status" value="1"/>
</dbReference>
<evidence type="ECO:0000256" key="3">
    <source>
        <dbReference type="SAM" id="Coils"/>
    </source>
</evidence>
<organism evidence="7 8">
    <name type="scientific">Lederbergia citri</name>
    <dbReference type="NCBI Taxonomy" id="2833580"/>
    <lineage>
        <taxon>Bacteria</taxon>
        <taxon>Bacillati</taxon>
        <taxon>Bacillota</taxon>
        <taxon>Bacilli</taxon>
        <taxon>Bacillales</taxon>
        <taxon>Bacillaceae</taxon>
        <taxon>Lederbergia</taxon>
    </lineage>
</organism>
<dbReference type="SMART" id="SM00487">
    <property type="entry name" value="DEXDc"/>
    <property type="match status" value="1"/>
</dbReference>
<feature type="coiled-coil region" evidence="3">
    <location>
        <begin position="1023"/>
        <end position="1050"/>
    </location>
</feature>
<proteinExistence type="predicted"/>
<dbReference type="InterPro" id="IPR001650">
    <property type="entry name" value="Helicase_C-like"/>
</dbReference>
<dbReference type="Pfam" id="PF04434">
    <property type="entry name" value="SWIM"/>
    <property type="match status" value="1"/>
</dbReference>
<name>A0A942THW0_9BACI</name>
<dbReference type="PROSITE" id="PS50966">
    <property type="entry name" value="ZF_SWIM"/>
    <property type="match status" value="1"/>
</dbReference>
<feature type="domain" description="Helicase C-terminal" evidence="6">
    <location>
        <begin position="899"/>
        <end position="1053"/>
    </location>
</feature>
<evidence type="ECO:0000259" key="6">
    <source>
        <dbReference type="PROSITE" id="PS51194"/>
    </source>
</evidence>
<feature type="domain" description="Helicase ATP-binding" evidence="5">
    <location>
        <begin position="626"/>
        <end position="789"/>
    </location>
</feature>
<dbReference type="EMBL" id="JAGYPG010000002">
    <property type="protein sequence ID" value="MBS4196379.1"/>
    <property type="molecule type" value="Genomic_DNA"/>
</dbReference>
<dbReference type="GO" id="GO:0005524">
    <property type="term" value="F:ATP binding"/>
    <property type="evidence" value="ECO:0007669"/>
    <property type="project" value="InterPro"/>
</dbReference>
<evidence type="ECO:0000259" key="5">
    <source>
        <dbReference type="PROSITE" id="PS51192"/>
    </source>
</evidence>
<keyword evidence="2" id="KW-0863">Zinc-finger</keyword>
<evidence type="ECO:0000259" key="4">
    <source>
        <dbReference type="PROSITE" id="PS50966"/>
    </source>
</evidence>
<dbReference type="Proteomes" id="UP000681414">
    <property type="component" value="Unassembled WGS sequence"/>
</dbReference>
<keyword evidence="7" id="KW-0347">Helicase</keyword>
<dbReference type="InterPro" id="IPR027417">
    <property type="entry name" value="P-loop_NTPase"/>
</dbReference>
<dbReference type="RefSeq" id="WP_213125515.1">
    <property type="nucleotide sequence ID" value="NZ_JAGYPG010000002.1"/>
</dbReference>
<dbReference type="InterPro" id="IPR014001">
    <property type="entry name" value="Helicase_ATP-bd"/>
</dbReference>
<reference evidence="7 8" key="1">
    <citation type="submission" date="2021-05" db="EMBL/GenBank/DDBJ databases">
        <title>Novel Bacillus species.</title>
        <authorList>
            <person name="Liu G."/>
        </authorList>
    </citation>
    <scope>NUCLEOTIDE SEQUENCE [LARGE SCALE GENOMIC DNA]</scope>
    <source>
        <strain evidence="8">FJAT-49780</strain>
    </source>
</reference>
<dbReference type="Gene3D" id="3.40.50.300">
    <property type="entry name" value="P-loop containing nucleotide triphosphate hydrolases"/>
    <property type="match status" value="1"/>
</dbReference>
<keyword evidence="2" id="KW-0479">Metal-binding</keyword>
<keyword evidence="7" id="KW-0547">Nucleotide-binding</keyword>
<dbReference type="Pfam" id="PF00176">
    <property type="entry name" value="SNF2-rel_dom"/>
    <property type="match status" value="1"/>
</dbReference>
<dbReference type="AlphaFoldDB" id="A0A942THW0"/>
<dbReference type="CDD" id="cd18793">
    <property type="entry name" value="SF2_C_SNF"/>
    <property type="match status" value="1"/>
</dbReference>
<dbReference type="InterPro" id="IPR049730">
    <property type="entry name" value="SNF2/RAD54-like_C"/>
</dbReference>
<keyword evidence="2" id="KW-0862">Zinc</keyword>
<dbReference type="GO" id="GO:0008270">
    <property type="term" value="F:zinc ion binding"/>
    <property type="evidence" value="ECO:0007669"/>
    <property type="project" value="UniProtKB-KW"/>
</dbReference>
<keyword evidence="8" id="KW-1185">Reference proteome</keyword>
<dbReference type="InterPro" id="IPR038718">
    <property type="entry name" value="SNF2-like_sf"/>
</dbReference>
<comment type="caution">
    <text evidence="7">The sequence shown here is derived from an EMBL/GenBank/DDBJ whole genome shotgun (WGS) entry which is preliminary data.</text>
</comment>
<feature type="domain" description="SWIM-type" evidence="4">
    <location>
        <begin position="52"/>
        <end position="90"/>
    </location>
</feature>
<keyword evidence="1" id="KW-0378">Hydrolase</keyword>
<dbReference type="SUPFAM" id="SSF52540">
    <property type="entry name" value="P-loop containing nucleoside triphosphate hydrolases"/>
    <property type="match status" value="2"/>
</dbReference>
<dbReference type="FunFam" id="3.40.50.300:FF:000533">
    <property type="entry name" value="Helicase, Snf2 family"/>
    <property type="match status" value="1"/>
</dbReference>